<dbReference type="GO" id="GO:0006364">
    <property type="term" value="P:rRNA processing"/>
    <property type="evidence" value="ECO:0007669"/>
    <property type="project" value="UniProtKB-UniRule"/>
</dbReference>
<comment type="function">
    <text evidence="15">Digests double-stranded RNA. Involved in the processing of primary rRNA transcript to yield the immediate precursors to the large and small rRNAs (23S and 16S). Processes some mRNAs, and tRNAs when they are encoded in the rRNA operon. Processes pre-crRNA and tracrRNA of type II CRISPR loci if present in the organism.</text>
</comment>
<dbReference type="Pfam" id="PF00035">
    <property type="entry name" value="dsrm"/>
    <property type="match status" value="1"/>
</dbReference>
<evidence type="ECO:0000313" key="19">
    <source>
        <dbReference type="Proteomes" id="UP000315589"/>
    </source>
</evidence>
<keyword evidence="12 15" id="KW-0378">Hydrolase</keyword>
<evidence type="ECO:0000256" key="10">
    <source>
        <dbReference type="ARBA" id="ARBA00022723"/>
    </source>
</evidence>
<dbReference type="EC" id="3.1.26.3" evidence="15"/>
<dbReference type="CDD" id="cd10845">
    <property type="entry name" value="DSRM_RNAse_III_family"/>
    <property type="match status" value="1"/>
</dbReference>
<dbReference type="Gene3D" id="3.30.160.20">
    <property type="match status" value="1"/>
</dbReference>
<dbReference type="PANTHER" id="PTHR11207:SF0">
    <property type="entry name" value="RIBONUCLEASE 3"/>
    <property type="match status" value="1"/>
</dbReference>
<evidence type="ECO:0000256" key="6">
    <source>
        <dbReference type="ARBA" id="ARBA00022552"/>
    </source>
</evidence>
<feature type="active site" evidence="15">
    <location>
        <position position="127"/>
    </location>
</feature>
<keyword evidence="7 15" id="KW-0507">mRNA processing</keyword>
<dbReference type="GO" id="GO:0042802">
    <property type="term" value="F:identical protein binding"/>
    <property type="evidence" value="ECO:0007669"/>
    <property type="project" value="UniProtKB-ARBA"/>
</dbReference>
<evidence type="ECO:0000259" key="16">
    <source>
        <dbReference type="PROSITE" id="PS50137"/>
    </source>
</evidence>
<dbReference type="GO" id="GO:0006397">
    <property type="term" value="P:mRNA processing"/>
    <property type="evidence" value="ECO:0007669"/>
    <property type="project" value="UniProtKB-UniRule"/>
</dbReference>
<evidence type="ECO:0000256" key="1">
    <source>
        <dbReference type="ARBA" id="ARBA00000109"/>
    </source>
</evidence>
<accession>A0A554LML3</accession>
<feature type="binding site" evidence="15">
    <location>
        <position position="52"/>
    </location>
    <ligand>
        <name>Mg(2+)</name>
        <dbReference type="ChEBI" id="CHEBI:18420"/>
    </ligand>
</feature>
<dbReference type="Pfam" id="PF14622">
    <property type="entry name" value="Ribonucleas_3_3"/>
    <property type="match status" value="1"/>
</dbReference>
<comment type="subunit">
    <text evidence="4 15">Homodimer.</text>
</comment>
<dbReference type="PROSITE" id="PS50137">
    <property type="entry name" value="DS_RBD"/>
    <property type="match status" value="1"/>
</dbReference>
<dbReference type="SMART" id="SM00358">
    <property type="entry name" value="DSRM"/>
    <property type="match status" value="1"/>
</dbReference>
<sequence length="240" mass="27285">MTSIDNDQKFKDFSEHIGVNFKNFDILKTVFVHRSYLNEHPSFKLDQNERLEFLGDAVLELVVTQYLYENFPNPEGELTNWRAALVKGESLSKISSDLGINDLLFMSKGESKSTGRARDLILANAFEALIGATYIDSGLLVAEQFIIKYVICKLDDILENKLYLDSKSRLQEWSQAKYGITPEYKVISETGPDHNKHFDIDVYIGDEKIGTGSGRSKQNAQQEAAYHALENYIKLLEDQS</sequence>
<evidence type="ECO:0000256" key="9">
    <source>
        <dbReference type="ARBA" id="ARBA00022722"/>
    </source>
</evidence>
<dbReference type="GO" id="GO:0010468">
    <property type="term" value="P:regulation of gene expression"/>
    <property type="evidence" value="ECO:0007669"/>
    <property type="project" value="TreeGrafter"/>
</dbReference>
<comment type="catalytic activity">
    <reaction evidence="1 15">
        <text>Endonucleolytic cleavage to 5'-phosphomonoester.</text>
        <dbReference type="EC" id="3.1.26.3"/>
    </reaction>
</comment>
<evidence type="ECO:0000256" key="11">
    <source>
        <dbReference type="ARBA" id="ARBA00022759"/>
    </source>
</evidence>
<keyword evidence="10 15" id="KW-0479">Metal-binding</keyword>
<evidence type="ECO:0000256" key="4">
    <source>
        <dbReference type="ARBA" id="ARBA00011738"/>
    </source>
</evidence>
<dbReference type="FunFam" id="3.30.160.20:FF:000003">
    <property type="entry name" value="Ribonuclease 3"/>
    <property type="match status" value="1"/>
</dbReference>
<dbReference type="InterPro" id="IPR000999">
    <property type="entry name" value="RNase_III_dom"/>
</dbReference>
<evidence type="ECO:0000256" key="3">
    <source>
        <dbReference type="ARBA" id="ARBA00010183"/>
    </source>
</evidence>
<dbReference type="NCBIfam" id="TIGR02191">
    <property type="entry name" value="RNaseIII"/>
    <property type="match status" value="1"/>
</dbReference>
<keyword evidence="6 15" id="KW-0698">rRNA processing</keyword>
<feature type="active site" evidence="15">
    <location>
        <position position="56"/>
    </location>
</feature>
<dbReference type="GO" id="GO:0005737">
    <property type="term" value="C:cytoplasm"/>
    <property type="evidence" value="ECO:0007669"/>
    <property type="project" value="UniProtKB-SubCell"/>
</dbReference>
<name>A0A554LML3_9BACT</name>
<keyword evidence="9 15" id="KW-0540">Nuclease</keyword>
<dbReference type="GO" id="GO:0008033">
    <property type="term" value="P:tRNA processing"/>
    <property type="evidence" value="ECO:0007669"/>
    <property type="project" value="UniProtKB-KW"/>
</dbReference>
<keyword evidence="15" id="KW-0699">rRNA-binding</keyword>
<keyword evidence="11 15" id="KW-0255">Endonuclease</keyword>
<keyword evidence="8 15" id="KW-0819">tRNA processing</keyword>
<dbReference type="FunFam" id="1.10.1520.10:FF:000001">
    <property type="entry name" value="Ribonuclease 3"/>
    <property type="match status" value="1"/>
</dbReference>
<dbReference type="GO" id="GO:0019843">
    <property type="term" value="F:rRNA binding"/>
    <property type="evidence" value="ECO:0007669"/>
    <property type="project" value="UniProtKB-KW"/>
</dbReference>
<evidence type="ECO:0000256" key="7">
    <source>
        <dbReference type="ARBA" id="ARBA00022664"/>
    </source>
</evidence>
<comment type="caution">
    <text evidence="18">The sequence shown here is derived from an EMBL/GenBank/DDBJ whole genome shotgun (WGS) entry which is preliminary data.</text>
</comment>
<dbReference type="Proteomes" id="UP000315589">
    <property type="component" value="Unassembled WGS sequence"/>
</dbReference>
<reference evidence="18 19" key="1">
    <citation type="submission" date="2017-07" db="EMBL/GenBank/DDBJ databases">
        <title>Mechanisms for carbon and nitrogen cycling indicate functional differentiation within the Candidate Phyla Radiation.</title>
        <authorList>
            <person name="Danczak R.E."/>
            <person name="Johnston M.D."/>
            <person name="Kenah C."/>
            <person name="Slattery M."/>
            <person name="Wrighton K.C."/>
            <person name="Wilkins M.J."/>
        </authorList>
    </citation>
    <scope>NUCLEOTIDE SEQUENCE [LARGE SCALE GENOMIC DNA]</scope>
    <source>
        <strain evidence="18">Licking1014_85</strain>
    </source>
</reference>
<evidence type="ECO:0000256" key="14">
    <source>
        <dbReference type="ARBA" id="ARBA00022884"/>
    </source>
</evidence>
<evidence type="ECO:0000256" key="13">
    <source>
        <dbReference type="ARBA" id="ARBA00022842"/>
    </source>
</evidence>
<feature type="binding site" evidence="15">
    <location>
        <position position="124"/>
    </location>
    <ligand>
        <name>Mg(2+)</name>
        <dbReference type="ChEBI" id="CHEBI:18420"/>
    </ligand>
</feature>
<feature type="domain" description="DRBM" evidence="16">
    <location>
        <begin position="165"/>
        <end position="234"/>
    </location>
</feature>
<comment type="cofactor">
    <cofactor evidence="15">
        <name>Mg(2+)</name>
        <dbReference type="ChEBI" id="CHEBI:18420"/>
    </cofactor>
</comment>
<dbReference type="EMBL" id="VMGI01000002">
    <property type="protein sequence ID" value="TSC94121.1"/>
    <property type="molecule type" value="Genomic_DNA"/>
</dbReference>
<dbReference type="InterPro" id="IPR036389">
    <property type="entry name" value="RNase_III_sf"/>
</dbReference>
<gene>
    <name evidence="15" type="primary">rnc</name>
    <name evidence="18" type="ORF">CEN91_25</name>
</gene>
<dbReference type="SMART" id="SM00535">
    <property type="entry name" value="RIBOc"/>
    <property type="match status" value="1"/>
</dbReference>
<dbReference type="PANTHER" id="PTHR11207">
    <property type="entry name" value="RIBONUCLEASE III"/>
    <property type="match status" value="1"/>
</dbReference>
<dbReference type="InterPro" id="IPR014720">
    <property type="entry name" value="dsRBD_dom"/>
</dbReference>
<dbReference type="GO" id="GO:0004525">
    <property type="term" value="F:ribonuclease III activity"/>
    <property type="evidence" value="ECO:0007669"/>
    <property type="project" value="UniProtKB-UniRule"/>
</dbReference>
<feature type="binding site" evidence="15">
    <location>
        <position position="127"/>
    </location>
    <ligand>
        <name>Mg(2+)</name>
        <dbReference type="ChEBI" id="CHEBI:18420"/>
    </ligand>
</feature>
<dbReference type="Gene3D" id="1.10.1520.10">
    <property type="entry name" value="Ribonuclease III domain"/>
    <property type="match status" value="1"/>
</dbReference>
<keyword evidence="5 15" id="KW-0963">Cytoplasm</keyword>
<dbReference type="GO" id="GO:0046872">
    <property type="term" value="F:metal ion binding"/>
    <property type="evidence" value="ECO:0007669"/>
    <property type="project" value="UniProtKB-KW"/>
</dbReference>
<dbReference type="AlphaFoldDB" id="A0A554LML3"/>
<evidence type="ECO:0000256" key="15">
    <source>
        <dbReference type="HAMAP-Rule" id="MF_00104"/>
    </source>
</evidence>
<dbReference type="PROSITE" id="PS00517">
    <property type="entry name" value="RNASE_3_1"/>
    <property type="match status" value="1"/>
</dbReference>
<protein>
    <recommendedName>
        <fullName evidence="15">Ribonuclease 3</fullName>
        <ecNumber evidence="15">3.1.26.3</ecNumber>
    </recommendedName>
    <alternativeName>
        <fullName evidence="15">Ribonuclease III</fullName>
        <shortName evidence="15">RNase III</shortName>
    </alternativeName>
</protein>
<dbReference type="HAMAP" id="MF_00104">
    <property type="entry name" value="RNase_III"/>
    <property type="match status" value="1"/>
</dbReference>
<keyword evidence="13 15" id="KW-0460">Magnesium</keyword>
<dbReference type="InterPro" id="IPR011907">
    <property type="entry name" value="RNase_III"/>
</dbReference>
<evidence type="ECO:0000256" key="5">
    <source>
        <dbReference type="ARBA" id="ARBA00022490"/>
    </source>
</evidence>
<comment type="similarity">
    <text evidence="3">Belongs to the ribonuclease III family.</text>
</comment>
<comment type="subcellular location">
    <subcellularLocation>
        <location evidence="2 15">Cytoplasm</location>
    </subcellularLocation>
</comment>
<dbReference type="GO" id="GO:0003725">
    <property type="term" value="F:double-stranded RNA binding"/>
    <property type="evidence" value="ECO:0007669"/>
    <property type="project" value="TreeGrafter"/>
</dbReference>
<evidence type="ECO:0000256" key="2">
    <source>
        <dbReference type="ARBA" id="ARBA00004496"/>
    </source>
</evidence>
<evidence type="ECO:0000256" key="8">
    <source>
        <dbReference type="ARBA" id="ARBA00022694"/>
    </source>
</evidence>
<dbReference type="PROSITE" id="PS50142">
    <property type="entry name" value="RNASE_3_2"/>
    <property type="match status" value="1"/>
</dbReference>
<dbReference type="SUPFAM" id="SSF69065">
    <property type="entry name" value="RNase III domain-like"/>
    <property type="match status" value="1"/>
</dbReference>
<evidence type="ECO:0000259" key="17">
    <source>
        <dbReference type="PROSITE" id="PS50142"/>
    </source>
</evidence>
<evidence type="ECO:0000313" key="18">
    <source>
        <dbReference type="EMBL" id="TSC94121.1"/>
    </source>
</evidence>
<dbReference type="SUPFAM" id="SSF54768">
    <property type="entry name" value="dsRNA-binding domain-like"/>
    <property type="match status" value="1"/>
</dbReference>
<organism evidence="18 19">
    <name type="scientific">Candidatus Berkelbacteria bacterium Licking1014_85</name>
    <dbReference type="NCBI Taxonomy" id="2017148"/>
    <lineage>
        <taxon>Bacteria</taxon>
        <taxon>Candidatus Berkelbacteria</taxon>
    </lineage>
</organism>
<proteinExistence type="inferred from homology"/>
<dbReference type="CDD" id="cd00593">
    <property type="entry name" value="RIBOc"/>
    <property type="match status" value="1"/>
</dbReference>
<keyword evidence="14 15" id="KW-0694">RNA-binding</keyword>
<evidence type="ECO:0000256" key="12">
    <source>
        <dbReference type="ARBA" id="ARBA00022801"/>
    </source>
</evidence>
<feature type="domain" description="RNase III" evidence="17">
    <location>
        <begin position="10"/>
        <end position="138"/>
    </location>
</feature>